<evidence type="ECO:0000313" key="1">
    <source>
        <dbReference type="EMBL" id="KAG5666797.1"/>
    </source>
</evidence>
<proteinExistence type="predicted"/>
<evidence type="ECO:0000313" key="2">
    <source>
        <dbReference type="Proteomes" id="UP001107558"/>
    </source>
</evidence>
<dbReference type="Proteomes" id="UP001107558">
    <property type="component" value="Chromosome 4"/>
</dbReference>
<sequence>MEKLKFLQKFIIKTLVLQIADELLELSIEELIDTSLLDEGIPEVKKFDEISTLEDIDSELDGIEDKISEDDKEDSLVLELSSLETEVSELGTAV</sequence>
<protein>
    <submittedName>
        <fullName evidence="1">Uncharacterized protein</fullName>
    </submittedName>
</protein>
<keyword evidence="2" id="KW-1185">Reference proteome</keyword>
<reference evidence="1" key="1">
    <citation type="submission" date="2021-03" db="EMBL/GenBank/DDBJ databases">
        <title>Chromosome level genome of the anhydrobiotic midge Polypedilum vanderplanki.</title>
        <authorList>
            <person name="Yoshida Y."/>
            <person name="Kikawada T."/>
            <person name="Gusev O."/>
        </authorList>
    </citation>
    <scope>NUCLEOTIDE SEQUENCE</scope>
    <source>
        <strain evidence="1">NIAS01</strain>
        <tissue evidence="1">Whole body or cell culture</tissue>
    </source>
</reference>
<name>A0A9J6BAT2_POLVA</name>
<comment type="caution">
    <text evidence="1">The sequence shown here is derived from an EMBL/GenBank/DDBJ whole genome shotgun (WGS) entry which is preliminary data.</text>
</comment>
<gene>
    <name evidence="1" type="ORF">PVAND_014807</name>
</gene>
<dbReference type="EMBL" id="JADBJN010000004">
    <property type="protein sequence ID" value="KAG5666797.1"/>
    <property type="molecule type" value="Genomic_DNA"/>
</dbReference>
<dbReference type="AlphaFoldDB" id="A0A9J6BAT2"/>
<accession>A0A9J6BAT2</accession>
<organism evidence="1 2">
    <name type="scientific">Polypedilum vanderplanki</name>
    <name type="common">Sleeping chironomid midge</name>
    <dbReference type="NCBI Taxonomy" id="319348"/>
    <lineage>
        <taxon>Eukaryota</taxon>
        <taxon>Metazoa</taxon>
        <taxon>Ecdysozoa</taxon>
        <taxon>Arthropoda</taxon>
        <taxon>Hexapoda</taxon>
        <taxon>Insecta</taxon>
        <taxon>Pterygota</taxon>
        <taxon>Neoptera</taxon>
        <taxon>Endopterygota</taxon>
        <taxon>Diptera</taxon>
        <taxon>Nematocera</taxon>
        <taxon>Chironomoidea</taxon>
        <taxon>Chironomidae</taxon>
        <taxon>Chironominae</taxon>
        <taxon>Polypedilum</taxon>
        <taxon>Polypedilum</taxon>
    </lineage>
</organism>